<dbReference type="EMBL" id="CAACVG010015627">
    <property type="protein sequence ID" value="VEN64628.1"/>
    <property type="molecule type" value="Genomic_DNA"/>
</dbReference>
<gene>
    <name evidence="2" type="ORF">CALMAC_LOCUS21112</name>
</gene>
<evidence type="ECO:0000313" key="3">
    <source>
        <dbReference type="Proteomes" id="UP000410492"/>
    </source>
</evidence>
<evidence type="ECO:0000313" key="2">
    <source>
        <dbReference type="EMBL" id="VEN64628.1"/>
    </source>
</evidence>
<keyword evidence="3" id="KW-1185">Reference proteome</keyword>
<feature type="non-terminal residue" evidence="2">
    <location>
        <position position="142"/>
    </location>
</feature>
<protein>
    <submittedName>
        <fullName evidence="2">Uncharacterized protein</fullName>
    </submittedName>
</protein>
<dbReference type="OrthoDB" id="6777061at2759"/>
<feature type="compositionally biased region" description="Polar residues" evidence="1">
    <location>
        <begin position="70"/>
        <end position="80"/>
    </location>
</feature>
<accession>A0A653DWK5</accession>
<organism evidence="2 3">
    <name type="scientific">Callosobruchus maculatus</name>
    <name type="common">Southern cowpea weevil</name>
    <name type="synonym">Pulse bruchid</name>
    <dbReference type="NCBI Taxonomy" id="64391"/>
    <lineage>
        <taxon>Eukaryota</taxon>
        <taxon>Metazoa</taxon>
        <taxon>Ecdysozoa</taxon>
        <taxon>Arthropoda</taxon>
        <taxon>Hexapoda</taxon>
        <taxon>Insecta</taxon>
        <taxon>Pterygota</taxon>
        <taxon>Neoptera</taxon>
        <taxon>Endopterygota</taxon>
        <taxon>Coleoptera</taxon>
        <taxon>Polyphaga</taxon>
        <taxon>Cucujiformia</taxon>
        <taxon>Chrysomeloidea</taxon>
        <taxon>Chrysomelidae</taxon>
        <taxon>Bruchinae</taxon>
        <taxon>Bruchini</taxon>
        <taxon>Callosobruchus</taxon>
    </lineage>
</organism>
<feature type="region of interest" description="Disordered" evidence="1">
    <location>
        <begin position="57"/>
        <end position="80"/>
    </location>
</feature>
<sequence>SEDTTSKGFQVCEESTEGEKKECYDSFKVCQTERNTSPLLTDRKEDGDQKQEFSSFQVQTGGERTKQDYPMQTQNGTTSFQDSKINGFSFHHFHQISSLSNEGNMWSNSEALDNLIKMLKQPSTFETLEAPPSALLFEALFA</sequence>
<dbReference type="Proteomes" id="UP000410492">
    <property type="component" value="Unassembled WGS sequence"/>
</dbReference>
<dbReference type="AlphaFoldDB" id="A0A653DWK5"/>
<feature type="non-terminal residue" evidence="2">
    <location>
        <position position="1"/>
    </location>
</feature>
<proteinExistence type="predicted"/>
<reference evidence="2 3" key="1">
    <citation type="submission" date="2019-01" db="EMBL/GenBank/DDBJ databases">
        <authorList>
            <person name="Sayadi A."/>
        </authorList>
    </citation>
    <scope>NUCLEOTIDE SEQUENCE [LARGE SCALE GENOMIC DNA]</scope>
</reference>
<name>A0A653DWK5_CALMS</name>
<evidence type="ECO:0000256" key="1">
    <source>
        <dbReference type="SAM" id="MobiDB-lite"/>
    </source>
</evidence>